<dbReference type="InterPro" id="IPR011082">
    <property type="entry name" value="Exosome-assoc_fac/DNA_repair"/>
</dbReference>
<organism evidence="9 10">
    <name type="scientific">Hermetia illucens</name>
    <name type="common">Black soldier fly</name>
    <dbReference type="NCBI Taxonomy" id="343691"/>
    <lineage>
        <taxon>Eukaryota</taxon>
        <taxon>Metazoa</taxon>
        <taxon>Ecdysozoa</taxon>
        <taxon>Arthropoda</taxon>
        <taxon>Hexapoda</taxon>
        <taxon>Insecta</taxon>
        <taxon>Pterygota</taxon>
        <taxon>Neoptera</taxon>
        <taxon>Endopterygota</taxon>
        <taxon>Diptera</taxon>
        <taxon>Brachycera</taxon>
        <taxon>Stratiomyomorpha</taxon>
        <taxon>Stratiomyidae</taxon>
        <taxon>Hermetiinae</taxon>
        <taxon>Hermetia</taxon>
    </lineage>
</organism>
<dbReference type="GO" id="GO:0005737">
    <property type="term" value="C:cytoplasm"/>
    <property type="evidence" value="ECO:0007669"/>
    <property type="project" value="UniProtKB-SubCell"/>
</dbReference>
<dbReference type="OMA" id="KLMSMPR"/>
<dbReference type="GO" id="GO:0003677">
    <property type="term" value="F:DNA binding"/>
    <property type="evidence" value="ECO:0007669"/>
    <property type="project" value="UniProtKB-KW"/>
</dbReference>
<reference evidence="9 10" key="1">
    <citation type="submission" date="2020-11" db="EMBL/GenBank/DDBJ databases">
        <authorList>
            <person name="Wallbank WR R."/>
            <person name="Pardo Diaz C."/>
            <person name="Kozak K."/>
            <person name="Martin S."/>
            <person name="Jiggins C."/>
            <person name="Moest M."/>
            <person name="Warren A I."/>
            <person name="Generalovic N T."/>
            <person name="Byers J.R.P. K."/>
            <person name="Montejo-Kovacevich G."/>
            <person name="Yen C E."/>
        </authorList>
    </citation>
    <scope>NUCLEOTIDE SEQUENCE [LARGE SCALE GENOMIC DNA]</scope>
</reference>
<dbReference type="GO" id="GO:0000460">
    <property type="term" value="P:maturation of 5.8S rRNA"/>
    <property type="evidence" value="ECO:0007669"/>
    <property type="project" value="TreeGrafter"/>
</dbReference>
<feature type="region of interest" description="Disordered" evidence="8">
    <location>
        <begin position="123"/>
        <end position="153"/>
    </location>
</feature>
<evidence type="ECO:0000313" key="10">
    <source>
        <dbReference type="Proteomes" id="UP000594454"/>
    </source>
</evidence>
<evidence type="ECO:0000256" key="7">
    <source>
        <dbReference type="RuleBase" id="RU368003"/>
    </source>
</evidence>
<comment type="function">
    <text evidence="7">Plays a role in the recruitment of the exosome to pre-rRNA to mediate the 3'-5' end processing of the 5.8S rRNA.</text>
</comment>
<comment type="subunit">
    <text evidence="7">Monomer and homodimer.</text>
</comment>
<keyword evidence="6 7" id="KW-0539">Nucleus</keyword>
<dbReference type="GO" id="GO:0005730">
    <property type="term" value="C:nucleolus"/>
    <property type="evidence" value="ECO:0007669"/>
    <property type="project" value="UniProtKB-SubCell"/>
</dbReference>
<dbReference type="Pfam" id="PF04000">
    <property type="entry name" value="Sas10_Utp3"/>
    <property type="match status" value="1"/>
</dbReference>
<dbReference type="AlphaFoldDB" id="A0A7R8V2A2"/>
<dbReference type="InterPro" id="IPR007146">
    <property type="entry name" value="Sas10/Utp3/C1D"/>
</dbReference>
<name>A0A7R8V2A2_HERIL</name>
<dbReference type="OrthoDB" id="1421013at2759"/>
<comment type="similarity">
    <text evidence="2 7">Belongs to the C1D family.</text>
</comment>
<evidence type="ECO:0000256" key="8">
    <source>
        <dbReference type="SAM" id="MobiDB-lite"/>
    </source>
</evidence>
<proteinExistence type="inferred from homology"/>
<keyword evidence="10" id="KW-1185">Reference proteome</keyword>
<gene>
    <name evidence="9" type="ORF">HERILL_LOCUS13950</name>
</gene>
<evidence type="ECO:0000256" key="6">
    <source>
        <dbReference type="ARBA" id="ARBA00023242"/>
    </source>
</evidence>
<keyword evidence="5 7" id="KW-0694">RNA-binding</keyword>
<evidence type="ECO:0000256" key="4">
    <source>
        <dbReference type="ARBA" id="ARBA00022552"/>
    </source>
</evidence>
<dbReference type="FunCoup" id="A0A7R8V2A2">
    <property type="interactions" value="233"/>
</dbReference>
<dbReference type="GO" id="GO:0000178">
    <property type="term" value="C:exosome (RNase complex)"/>
    <property type="evidence" value="ECO:0007669"/>
    <property type="project" value="TreeGrafter"/>
</dbReference>
<evidence type="ECO:0000256" key="3">
    <source>
        <dbReference type="ARBA" id="ARBA00015212"/>
    </source>
</evidence>
<accession>A0A7R8V2A2</accession>
<protein>
    <recommendedName>
        <fullName evidence="3 7">Nuclear nucleic acid-binding protein C1D</fullName>
    </recommendedName>
</protein>
<keyword evidence="4 7" id="KW-0698">rRNA processing</keyword>
<dbReference type="EMBL" id="LR899013">
    <property type="protein sequence ID" value="CAD7091535.1"/>
    <property type="molecule type" value="Genomic_DNA"/>
</dbReference>
<evidence type="ECO:0000256" key="1">
    <source>
        <dbReference type="ARBA" id="ARBA00004123"/>
    </source>
</evidence>
<keyword evidence="7" id="KW-0963">Cytoplasm</keyword>
<dbReference type="Proteomes" id="UP000594454">
    <property type="component" value="Chromosome 5"/>
</dbReference>
<comment type="subcellular location">
    <subcellularLocation>
        <location evidence="7">Cytoplasm</location>
    </subcellularLocation>
    <subcellularLocation>
        <location evidence="7">Nucleus</location>
        <location evidence="7">Nucleolus</location>
    </subcellularLocation>
    <subcellularLocation>
        <location evidence="1 7">Nucleus</location>
    </subcellularLocation>
</comment>
<keyword evidence="7" id="KW-0238">DNA-binding</keyword>
<sequence>MGSEAIDFGELKNDTNFVNKVTNISATLDKIEESIQQMLEVRDYERLSTQEKVKYDLYLSYAINSLYWMYVKIQGMDPNNHDIKHELSRVRQAMMRDKALHDRNTIRPVLDQGAAGRFIRHGLHKKRQDDENQNREFGGPSSTLKNKHKRFDD</sequence>
<evidence type="ECO:0000256" key="5">
    <source>
        <dbReference type="ARBA" id="ARBA00022884"/>
    </source>
</evidence>
<dbReference type="GO" id="GO:0010468">
    <property type="term" value="P:regulation of gene expression"/>
    <property type="evidence" value="ECO:0007669"/>
    <property type="project" value="TreeGrafter"/>
</dbReference>
<dbReference type="InParanoid" id="A0A7R8V2A2"/>
<dbReference type="PANTHER" id="PTHR15341:SF3">
    <property type="entry name" value="NUCLEAR NUCLEIC ACID-BINDING PROTEIN C1D"/>
    <property type="match status" value="1"/>
</dbReference>
<evidence type="ECO:0000256" key="2">
    <source>
        <dbReference type="ARBA" id="ARBA00009154"/>
    </source>
</evidence>
<dbReference type="PANTHER" id="PTHR15341">
    <property type="entry name" value="SUN-COR STEROID HORMONE RECEPTOR CO-REPRESSOR"/>
    <property type="match status" value="1"/>
</dbReference>
<evidence type="ECO:0000313" key="9">
    <source>
        <dbReference type="EMBL" id="CAD7091535.1"/>
    </source>
</evidence>
<dbReference type="GO" id="GO:0003723">
    <property type="term" value="F:RNA binding"/>
    <property type="evidence" value="ECO:0007669"/>
    <property type="project" value="UniProtKB-UniRule"/>
</dbReference>